<sequence>MSDSVSEATLDSLMATIIAAKNKLTECHAQQEQEKKQALEANKFSPCYV</sequence>
<gene>
    <name evidence="1" type="ORF">EV420DRAFT_1653044</name>
</gene>
<dbReference type="GeneID" id="85362251"/>
<name>A0AA39MJG6_ARMTA</name>
<proteinExistence type="predicted"/>
<comment type="caution">
    <text evidence="1">The sequence shown here is derived from an EMBL/GenBank/DDBJ whole genome shotgun (WGS) entry which is preliminary data.</text>
</comment>
<protein>
    <submittedName>
        <fullName evidence="1">Uncharacterized protein</fullName>
    </submittedName>
</protein>
<evidence type="ECO:0000313" key="2">
    <source>
        <dbReference type="Proteomes" id="UP001175211"/>
    </source>
</evidence>
<dbReference type="RefSeq" id="XP_060322040.1">
    <property type="nucleotide sequence ID" value="XM_060478703.1"/>
</dbReference>
<dbReference type="Proteomes" id="UP001175211">
    <property type="component" value="Unassembled WGS sequence"/>
</dbReference>
<dbReference type="AlphaFoldDB" id="A0AA39MJG6"/>
<keyword evidence="2" id="KW-1185">Reference proteome</keyword>
<evidence type="ECO:0000313" key="1">
    <source>
        <dbReference type="EMBL" id="KAK0435680.1"/>
    </source>
</evidence>
<dbReference type="EMBL" id="JAUEPS010000144">
    <property type="protein sequence ID" value="KAK0435680.1"/>
    <property type="molecule type" value="Genomic_DNA"/>
</dbReference>
<reference evidence="1" key="1">
    <citation type="submission" date="2023-06" db="EMBL/GenBank/DDBJ databases">
        <authorList>
            <consortium name="Lawrence Berkeley National Laboratory"/>
            <person name="Ahrendt S."/>
            <person name="Sahu N."/>
            <person name="Indic B."/>
            <person name="Wong-Bajracharya J."/>
            <person name="Merenyi Z."/>
            <person name="Ke H.-M."/>
            <person name="Monk M."/>
            <person name="Kocsube S."/>
            <person name="Drula E."/>
            <person name="Lipzen A."/>
            <person name="Balint B."/>
            <person name="Henrissat B."/>
            <person name="Andreopoulos B."/>
            <person name="Martin F.M."/>
            <person name="Harder C.B."/>
            <person name="Rigling D."/>
            <person name="Ford K.L."/>
            <person name="Foster G.D."/>
            <person name="Pangilinan J."/>
            <person name="Papanicolaou A."/>
            <person name="Barry K."/>
            <person name="LaButti K."/>
            <person name="Viragh M."/>
            <person name="Koriabine M."/>
            <person name="Yan M."/>
            <person name="Riley R."/>
            <person name="Champramary S."/>
            <person name="Plett K.L."/>
            <person name="Tsai I.J."/>
            <person name="Slot J."/>
            <person name="Sipos G."/>
            <person name="Plett J."/>
            <person name="Nagy L.G."/>
            <person name="Grigoriev I.V."/>
        </authorList>
    </citation>
    <scope>NUCLEOTIDE SEQUENCE</scope>
    <source>
        <strain evidence="1">CCBAS 213</strain>
    </source>
</reference>
<accession>A0AA39MJG6</accession>
<organism evidence="1 2">
    <name type="scientific">Armillaria tabescens</name>
    <name type="common">Ringless honey mushroom</name>
    <name type="synonym">Agaricus tabescens</name>
    <dbReference type="NCBI Taxonomy" id="1929756"/>
    <lineage>
        <taxon>Eukaryota</taxon>
        <taxon>Fungi</taxon>
        <taxon>Dikarya</taxon>
        <taxon>Basidiomycota</taxon>
        <taxon>Agaricomycotina</taxon>
        <taxon>Agaricomycetes</taxon>
        <taxon>Agaricomycetidae</taxon>
        <taxon>Agaricales</taxon>
        <taxon>Marasmiineae</taxon>
        <taxon>Physalacriaceae</taxon>
        <taxon>Desarmillaria</taxon>
    </lineage>
</organism>